<dbReference type="SUPFAM" id="SSF52087">
    <property type="entry name" value="CRAL/TRIO domain"/>
    <property type="match status" value="1"/>
</dbReference>
<organism evidence="2 3">
    <name type="scientific">Bemisia tabaci</name>
    <name type="common">Sweetpotato whitefly</name>
    <name type="synonym">Aleurodes tabaci</name>
    <dbReference type="NCBI Taxonomy" id="7038"/>
    <lineage>
        <taxon>Eukaryota</taxon>
        <taxon>Metazoa</taxon>
        <taxon>Ecdysozoa</taxon>
        <taxon>Arthropoda</taxon>
        <taxon>Hexapoda</taxon>
        <taxon>Insecta</taxon>
        <taxon>Pterygota</taxon>
        <taxon>Neoptera</taxon>
        <taxon>Paraneoptera</taxon>
        <taxon>Hemiptera</taxon>
        <taxon>Sternorrhyncha</taxon>
        <taxon>Aleyrodoidea</taxon>
        <taxon>Aleyrodidae</taxon>
        <taxon>Aleyrodinae</taxon>
        <taxon>Bemisia</taxon>
    </lineage>
</organism>
<dbReference type="SMART" id="SM01100">
    <property type="entry name" value="CRAL_TRIO_N"/>
    <property type="match status" value="1"/>
</dbReference>
<dbReference type="Gene3D" id="1.10.8.20">
    <property type="entry name" value="N-terminal domain of phosphatidylinositol transfer protein sec14p"/>
    <property type="match status" value="1"/>
</dbReference>
<dbReference type="PRINTS" id="PR00180">
    <property type="entry name" value="CRETINALDHBP"/>
</dbReference>
<dbReference type="SUPFAM" id="SSF46938">
    <property type="entry name" value="CRAL/TRIO N-terminal domain"/>
    <property type="match status" value="1"/>
</dbReference>
<keyword evidence="3" id="KW-1185">Reference proteome</keyword>
<dbReference type="Gene3D" id="3.40.525.10">
    <property type="entry name" value="CRAL-TRIO lipid binding domain"/>
    <property type="match status" value="1"/>
</dbReference>
<dbReference type="KEGG" id="btab:109040074"/>
<reference evidence="2" key="1">
    <citation type="submission" date="2021-12" db="EMBL/GenBank/DDBJ databases">
        <authorList>
            <person name="King R."/>
        </authorList>
    </citation>
    <scope>NUCLEOTIDE SEQUENCE</scope>
</reference>
<dbReference type="InterPro" id="IPR036273">
    <property type="entry name" value="CRAL/TRIO_N_dom_sf"/>
</dbReference>
<sequence length="276" mass="31583">MDMNEYVNFDLGTAYPSLFSSSSADYKPPVKLTKEEALLRIRELFKTRPDIDFSEVSDGSLCKFIHARKFNVDASFQLLVNYLSYKKQHPALLDVDIRDPYILTAIKDGLPGVLEERDRKGRKVLVYFASRWNPNKLPLEVLFKALIFTLDLLLEDIQNQINGLVFLIDWTNFSFRTASNLNPRILKSMIEGLQDCYPARFKGIHFVGQPWYVEAAVAVVKPFLKEKARNKIFIHGNNVGTMHEYLPCDILPTEFGGDKPPFNSSALVNELLQRMG</sequence>
<dbReference type="Proteomes" id="UP001152759">
    <property type="component" value="Chromosome 2"/>
</dbReference>
<gene>
    <name evidence="2" type="ORF">BEMITA_LOCUS4161</name>
</gene>
<evidence type="ECO:0000259" key="1">
    <source>
        <dbReference type="PROSITE" id="PS50191"/>
    </source>
</evidence>
<dbReference type="SMART" id="SM00516">
    <property type="entry name" value="SEC14"/>
    <property type="match status" value="1"/>
</dbReference>
<dbReference type="PANTHER" id="PTHR10174">
    <property type="entry name" value="ALPHA-TOCOPHEROL TRANSFER PROTEIN-RELATED"/>
    <property type="match status" value="1"/>
</dbReference>
<dbReference type="InterPro" id="IPR011074">
    <property type="entry name" value="CRAL/TRIO_N_dom"/>
</dbReference>
<dbReference type="EMBL" id="OU963863">
    <property type="protein sequence ID" value="CAH0384875.1"/>
    <property type="molecule type" value="Genomic_DNA"/>
</dbReference>
<dbReference type="PANTHER" id="PTHR10174:SF231">
    <property type="entry name" value="CLAVESIN-2-LIKE PROTEIN"/>
    <property type="match status" value="1"/>
</dbReference>
<evidence type="ECO:0000313" key="3">
    <source>
        <dbReference type="Proteomes" id="UP001152759"/>
    </source>
</evidence>
<dbReference type="InterPro" id="IPR001251">
    <property type="entry name" value="CRAL-TRIO_dom"/>
</dbReference>
<evidence type="ECO:0000313" key="2">
    <source>
        <dbReference type="EMBL" id="CAH0384875.1"/>
    </source>
</evidence>
<accession>A0A9P0A7N2</accession>
<dbReference type="GO" id="GO:1902936">
    <property type="term" value="F:phosphatidylinositol bisphosphate binding"/>
    <property type="evidence" value="ECO:0007669"/>
    <property type="project" value="TreeGrafter"/>
</dbReference>
<dbReference type="CDD" id="cd00170">
    <property type="entry name" value="SEC14"/>
    <property type="match status" value="1"/>
</dbReference>
<dbReference type="AlphaFoldDB" id="A0A9P0A7N2"/>
<dbReference type="OrthoDB" id="7837562at2759"/>
<name>A0A9P0A7N2_BEMTA</name>
<dbReference type="PROSITE" id="PS50191">
    <property type="entry name" value="CRAL_TRIO"/>
    <property type="match status" value="1"/>
</dbReference>
<protein>
    <recommendedName>
        <fullName evidence="1">CRAL-TRIO domain-containing protein</fullName>
    </recommendedName>
</protein>
<feature type="domain" description="CRAL-TRIO" evidence="1">
    <location>
        <begin position="102"/>
        <end position="263"/>
    </location>
</feature>
<dbReference type="Pfam" id="PF00650">
    <property type="entry name" value="CRAL_TRIO"/>
    <property type="match status" value="1"/>
</dbReference>
<proteinExistence type="predicted"/>
<dbReference type="InterPro" id="IPR036865">
    <property type="entry name" value="CRAL-TRIO_dom_sf"/>
</dbReference>
<dbReference type="GO" id="GO:0016020">
    <property type="term" value="C:membrane"/>
    <property type="evidence" value="ECO:0007669"/>
    <property type="project" value="TreeGrafter"/>
</dbReference>
<dbReference type="Gene3D" id="1.20.5.1200">
    <property type="entry name" value="Alpha-tocopherol transfer"/>
    <property type="match status" value="1"/>
</dbReference>